<dbReference type="PANTHER" id="PTHR46470:SF2">
    <property type="entry name" value="GLYCERALDEHYDE 3-PHOSPHATE PHOSPHATASE"/>
    <property type="match status" value="1"/>
</dbReference>
<organism evidence="5 6">
    <name type="scientific">Heyndrickxia oleronia</name>
    <dbReference type="NCBI Taxonomy" id="38875"/>
    <lineage>
        <taxon>Bacteria</taxon>
        <taxon>Bacillati</taxon>
        <taxon>Bacillota</taxon>
        <taxon>Bacilli</taxon>
        <taxon>Bacillales</taxon>
        <taxon>Bacillaceae</taxon>
        <taxon>Heyndrickxia</taxon>
    </lineage>
</organism>
<proteinExistence type="predicted"/>
<dbReference type="EMBL" id="JAROYP010000007">
    <property type="protein sequence ID" value="MDH5162080.1"/>
    <property type="molecule type" value="Genomic_DNA"/>
</dbReference>
<dbReference type="NCBIfam" id="TIGR01509">
    <property type="entry name" value="HAD-SF-IA-v3"/>
    <property type="match status" value="1"/>
</dbReference>
<evidence type="ECO:0000313" key="5">
    <source>
        <dbReference type="EMBL" id="MDH5162080.1"/>
    </source>
</evidence>
<evidence type="ECO:0000256" key="3">
    <source>
        <dbReference type="ARBA" id="ARBA00022801"/>
    </source>
</evidence>
<dbReference type="Gene3D" id="1.10.150.240">
    <property type="entry name" value="Putative phosphatase, domain 2"/>
    <property type="match status" value="1"/>
</dbReference>
<dbReference type="InterPro" id="IPR023214">
    <property type="entry name" value="HAD_sf"/>
</dbReference>
<dbReference type="PANTHER" id="PTHR46470">
    <property type="entry name" value="N-ACYLNEURAMINATE-9-PHOSPHATASE"/>
    <property type="match status" value="1"/>
</dbReference>
<dbReference type="InterPro" id="IPR036412">
    <property type="entry name" value="HAD-like_sf"/>
</dbReference>
<dbReference type="Gene3D" id="3.40.50.1000">
    <property type="entry name" value="HAD superfamily/HAD-like"/>
    <property type="match status" value="1"/>
</dbReference>
<dbReference type="NCBIfam" id="TIGR01549">
    <property type="entry name" value="HAD-SF-IA-v1"/>
    <property type="match status" value="1"/>
</dbReference>
<evidence type="ECO:0000256" key="4">
    <source>
        <dbReference type="ARBA" id="ARBA00022842"/>
    </source>
</evidence>
<dbReference type="GO" id="GO:0016791">
    <property type="term" value="F:phosphatase activity"/>
    <property type="evidence" value="ECO:0007669"/>
    <property type="project" value="TreeGrafter"/>
</dbReference>
<keyword evidence="2" id="KW-0479">Metal-binding</keyword>
<keyword evidence="3 5" id="KW-0378">Hydrolase</keyword>
<dbReference type="SFLD" id="SFLDS00003">
    <property type="entry name" value="Haloacid_Dehalogenase"/>
    <property type="match status" value="1"/>
</dbReference>
<comment type="cofactor">
    <cofactor evidence="1">
        <name>Mg(2+)</name>
        <dbReference type="ChEBI" id="CHEBI:18420"/>
    </cofactor>
</comment>
<dbReference type="GO" id="GO:0044281">
    <property type="term" value="P:small molecule metabolic process"/>
    <property type="evidence" value="ECO:0007669"/>
    <property type="project" value="UniProtKB-ARBA"/>
</dbReference>
<dbReference type="PRINTS" id="PR00413">
    <property type="entry name" value="HADHALOGNASE"/>
</dbReference>
<evidence type="ECO:0000256" key="1">
    <source>
        <dbReference type="ARBA" id="ARBA00001946"/>
    </source>
</evidence>
<comment type="caution">
    <text evidence="5">The sequence shown here is derived from an EMBL/GenBank/DDBJ whole genome shotgun (WGS) entry which is preliminary data.</text>
</comment>
<dbReference type="RefSeq" id="WP_280617101.1">
    <property type="nucleotide sequence ID" value="NZ_JAROYP010000007.1"/>
</dbReference>
<evidence type="ECO:0000256" key="2">
    <source>
        <dbReference type="ARBA" id="ARBA00022723"/>
    </source>
</evidence>
<name>A0AAW6SUW4_9BACI</name>
<dbReference type="Proteomes" id="UP001159179">
    <property type="component" value="Unassembled WGS sequence"/>
</dbReference>
<sequence length="235" mass="27540">MIQAVLFDLFETLISEWRNGKREKGHMFHEIGLNEELFKKEWHKRLDERMDGTFSNYRSVLIDILRAQNMPIDLKVLDDAQKQRERVKSLPFEQINEEVIRCLSELKRQGIKIGLISNCTPEEITAWEACLLSQYFDDVIFSFKVKCAKPNPEIYLMACKNLKVEPEKVIFIGDGGSNELFGAKQVGMIPYQATWFLDEKLFSQTLLLFKEVLTNNYRLKFATFFISLRKELQTP</sequence>
<gene>
    <name evidence="5" type="ORF">P5X88_14115</name>
</gene>
<dbReference type="GO" id="GO:0046872">
    <property type="term" value="F:metal ion binding"/>
    <property type="evidence" value="ECO:0007669"/>
    <property type="project" value="UniProtKB-KW"/>
</dbReference>
<dbReference type="Pfam" id="PF00702">
    <property type="entry name" value="Hydrolase"/>
    <property type="match status" value="1"/>
</dbReference>
<dbReference type="InterPro" id="IPR006439">
    <property type="entry name" value="HAD-SF_hydro_IA"/>
</dbReference>
<evidence type="ECO:0000313" key="6">
    <source>
        <dbReference type="Proteomes" id="UP001159179"/>
    </source>
</evidence>
<accession>A0AAW6SUW4</accession>
<dbReference type="SFLD" id="SFLDG01129">
    <property type="entry name" value="C1.5:_HAD__Beta-PGM__Phosphata"/>
    <property type="match status" value="1"/>
</dbReference>
<dbReference type="InterPro" id="IPR023198">
    <property type="entry name" value="PGP-like_dom2"/>
</dbReference>
<reference evidence="5" key="1">
    <citation type="submission" date="2023-03" db="EMBL/GenBank/DDBJ databases">
        <title>Bacterial isolates from washroom surfaces on a university campus.</title>
        <authorList>
            <person name="Holman D.B."/>
            <person name="Gzyl K.E."/>
            <person name="Taheri A.E."/>
        </authorList>
    </citation>
    <scope>NUCLEOTIDE SEQUENCE</scope>
    <source>
        <strain evidence="5">RD03</strain>
    </source>
</reference>
<dbReference type="AlphaFoldDB" id="A0AAW6SUW4"/>
<keyword evidence="4" id="KW-0460">Magnesium</keyword>
<protein>
    <submittedName>
        <fullName evidence="5">HAD family hydrolase</fullName>
    </submittedName>
</protein>
<dbReference type="InterPro" id="IPR051400">
    <property type="entry name" value="HAD-like_hydrolase"/>
</dbReference>
<dbReference type="SUPFAM" id="SSF56784">
    <property type="entry name" value="HAD-like"/>
    <property type="match status" value="1"/>
</dbReference>